<dbReference type="InterPro" id="IPR000182">
    <property type="entry name" value="GNAT_dom"/>
</dbReference>
<accession>A0A927C7X7</accession>
<dbReference type="RefSeq" id="WP_190928450.1">
    <property type="nucleotide sequence ID" value="NZ_JACXJA010000016.1"/>
</dbReference>
<comment type="caution">
    <text evidence="2">The sequence shown here is derived from an EMBL/GenBank/DDBJ whole genome shotgun (WGS) entry which is preliminary data.</text>
</comment>
<proteinExistence type="predicted"/>
<reference evidence="2" key="1">
    <citation type="submission" date="2020-09" db="EMBL/GenBank/DDBJ databases">
        <title>A novel bacterium of genus Paenibacillus, isolated from South China Sea.</title>
        <authorList>
            <person name="Huang H."/>
            <person name="Mo K."/>
            <person name="Hu Y."/>
        </authorList>
    </citation>
    <scope>NUCLEOTIDE SEQUENCE</scope>
    <source>
        <strain evidence="2">IB182363</strain>
    </source>
</reference>
<dbReference type="Proteomes" id="UP000639396">
    <property type="component" value="Unassembled WGS sequence"/>
</dbReference>
<sequence length="164" mass="18656">MIRLCTMDDAATIYEIINDAASAYKGTIPEDRYREPYMPVEELEAEIADGVLFWGVERDGGLVGVMGIQDKGEVALIRHAYVRTTERNGGIGTRLLSHLMSQTEKPVLIGTWEAAEWAIRFYQKNGFAFVSPEEKRILLQRFWNVPERQIETSVVLCDSRWSAN</sequence>
<gene>
    <name evidence="2" type="ORF">IDH45_13605</name>
</gene>
<evidence type="ECO:0000313" key="3">
    <source>
        <dbReference type="Proteomes" id="UP000639396"/>
    </source>
</evidence>
<dbReference type="Gene3D" id="3.40.630.30">
    <property type="match status" value="1"/>
</dbReference>
<evidence type="ECO:0000313" key="2">
    <source>
        <dbReference type="EMBL" id="MBD2863023.1"/>
    </source>
</evidence>
<evidence type="ECO:0000259" key="1">
    <source>
        <dbReference type="PROSITE" id="PS51186"/>
    </source>
</evidence>
<dbReference type="Pfam" id="PF13508">
    <property type="entry name" value="Acetyltransf_7"/>
    <property type="match status" value="1"/>
</dbReference>
<keyword evidence="3" id="KW-1185">Reference proteome</keyword>
<dbReference type="PROSITE" id="PS51186">
    <property type="entry name" value="GNAT"/>
    <property type="match status" value="1"/>
</dbReference>
<dbReference type="InterPro" id="IPR016181">
    <property type="entry name" value="Acyl_CoA_acyltransferase"/>
</dbReference>
<feature type="domain" description="N-acetyltransferase" evidence="1">
    <location>
        <begin position="1"/>
        <end position="144"/>
    </location>
</feature>
<dbReference type="SUPFAM" id="SSF55729">
    <property type="entry name" value="Acyl-CoA N-acyltransferases (Nat)"/>
    <property type="match status" value="1"/>
</dbReference>
<organism evidence="2 3">
    <name type="scientific">Paenibacillus oceani</name>
    <dbReference type="NCBI Taxonomy" id="2772510"/>
    <lineage>
        <taxon>Bacteria</taxon>
        <taxon>Bacillati</taxon>
        <taxon>Bacillota</taxon>
        <taxon>Bacilli</taxon>
        <taxon>Bacillales</taxon>
        <taxon>Paenibacillaceae</taxon>
        <taxon>Paenibacillus</taxon>
    </lineage>
</organism>
<dbReference type="AlphaFoldDB" id="A0A927C7X7"/>
<dbReference type="GO" id="GO:0016747">
    <property type="term" value="F:acyltransferase activity, transferring groups other than amino-acyl groups"/>
    <property type="evidence" value="ECO:0007669"/>
    <property type="project" value="InterPro"/>
</dbReference>
<name>A0A927C7X7_9BACL</name>
<protein>
    <submittedName>
        <fullName evidence="2">GNAT family N-acetyltransferase</fullName>
    </submittedName>
</protein>
<dbReference type="EMBL" id="JACXJA010000016">
    <property type="protein sequence ID" value="MBD2863023.1"/>
    <property type="molecule type" value="Genomic_DNA"/>
</dbReference>
<dbReference type="CDD" id="cd04301">
    <property type="entry name" value="NAT_SF"/>
    <property type="match status" value="1"/>
</dbReference>